<dbReference type="GO" id="GO:0005384">
    <property type="term" value="F:manganese ion transmembrane transporter activity"/>
    <property type="evidence" value="ECO:0007669"/>
    <property type="project" value="InterPro"/>
</dbReference>
<evidence type="ECO:0000313" key="6">
    <source>
        <dbReference type="EMBL" id="GAI14180.1"/>
    </source>
</evidence>
<evidence type="ECO:0000256" key="2">
    <source>
        <dbReference type="ARBA" id="ARBA00022692"/>
    </source>
</evidence>
<sequence>MLKIKKSFKTGLSFGLTSGIITTLGLMVGLHSGTHSKLVVIGGILIIAIADSLSDALGIHISEESESEHSSKEIWESTISTFLSKLIFALTFIIPILLFEFSIAILVSVIWGLFALSILSFYLAKEQNIKPQKAIAEHLIIALVVIVITHYLGDWISTTFS</sequence>
<comment type="caution">
    <text evidence="6">The sequence shown here is derived from an EMBL/GenBank/DDBJ whole genome shotgun (WGS) entry which is preliminary data.</text>
</comment>
<keyword evidence="3 5" id="KW-1133">Transmembrane helix</keyword>
<feature type="transmembrane region" description="Helical" evidence="5">
    <location>
        <begin position="38"/>
        <end position="58"/>
    </location>
</feature>
<dbReference type="GO" id="GO:0012505">
    <property type="term" value="C:endomembrane system"/>
    <property type="evidence" value="ECO:0007669"/>
    <property type="project" value="UniProtKB-SubCell"/>
</dbReference>
<evidence type="ECO:0000256" key="1">
    <source>
        <dbReference type="ARBA" id="ARBA00004127"/>
    </source>
</evidence>
<dbReference type="GO" id="GO:0030026">
    <property type="term" value="P:intracellular manganese ion homeostasis"/>
    <property type="evidence" value="ECO:0007669"/>
    <property type="project" value="InterPro"/>
</dbReference>
<protein>
    <recommendedName>
        <fullName evidence="7">VIT family protein</fullName>
    </recommendedName>
</protein>
<organism evidence="6">
    <name type="scientific">marine sediment metagenome</name>
    <dbReference type="NCBI Taxonomy" id="412755"/>
    <lineage>
        <taxon>unclassified sequences</taxon>
        <taxon>metagenomes</taxon>
        <taxon>ecological metagenomes</taxon>
    </lineage>
</organism>
<dbReference type="InterPro" id="IPR008217">
    <property type="entry name" value="Ccc1_fam"/>
</dbReference>
<dbReference type="Pfam" id="PF01988">
    <property type="entry name" value="VIT1"/>
    <property type="match status" value="1"/>
</dbReference>
<evidence type="ECO:0008006" key="7">
    <source>
        <dbReference type="Google" id="ProtNLM"/>
    </source>
</evidence>
<reference evidence="6" key="1">
    <citation type="journal article" date="2014" name="Front. Microbiol.">
        <title>High frequency of phylogenetically diverse reductive dehalogenase-homologous genes in deep subseafloor sedimentary metagenomes.</title>
        <authorList>
            <person name="Kawai M."/>
            <person name="Futagami T."/>
            <person name="Toyoda A."/>
            <person name="Takaki Y."/>
            <person name="Nishi S."/>
            <person name="Hori S."/>
            <person name="Arai W."/>
            <person name="Tsubouchi T."/>
            <person name="Morono Y."/>
            <person name="Uchiyama I."/>
            <person name="Ito T."/>
            <person name="Fujiyama A."/>
            <person name="Inagaki F."/>
            <person name="Takami H."/>
        </authorList>
    </citation>
    <scope>NUCLEOTIDE SEQUENCE</scope>
    <source>
        <strain evidence="6">Expedition CK06-06</strain>
    </source>
</reference>
<evidence type="ECO:0000256" key="4">
    <source>
        <dbReference type="ARBA" id="ARBA00023136"/>
    </source>
</evidence>
<keyword evidence="4 5" id="KW-0472">Membrane</keyword>
<evidence type="ECO:0000256" key="5">
    <source>
        <dbReference type="SAM" id="Phobius"/>
    </source>
</evidence>
<accession>X1MHJ3</accession>
<feature type="transmembrane region" description="Helical" evidence="5">
    <location>
        <begin position="12"/>
        <end position="32"/>
    </location>
</feature>
<gene>
    <name evidence="6" type="ORF">S06H3_13382</name>
</gene>
<name>X1MHJ3_9ZZZZ</name>
<feature type="transmembrane region" description="Helical" evidence="5">
    <location>
        <begin position="135"/>
        <end position="153"/>
    </location>
</feature>
<dbReference type="AlphaFoldDB" id="X1MHJ3"/>
<evidence type="ECO:0000256" key="3">
    <source>
        <dbReference type="ARBA" id="ARBA00022989"/>
    </source>
</evidence>
<proteinExistence type="predicted"/>
<feature type="transmembrane region" description="Helical" evidence="5">
    <location>
        <begin position="103"/>
        <end position="123"/>
    </location>
</feature>
<feature type="transmembrane region" description="Helical" evidence="5">
    <location>
        <begin position="79"/>
        <end position="97"/>
    </location>
</feature>
<comment type="subcellular location">
    <subcellularLocation>
        <location evidence="1">Endomembrane system</location>
        <topology evidence="1">Multi-pass membrane protein</topology>
    </subcellularLocation>
</comment>
<dbReference type="EMBL" id="BARV01006532">
    <property type="protein sequence ID" value="GAI14180.1"/>
    <property type="molecule type" value="Genomic_DNA"/>
</dbReference>
<keyword evidence="2 5" id="KW-0812">Transmembrane</keyword>